<evidence type="ECO:0000313" key="3">
    <source>
        <dbReference type="Proteomes" id="UP000011135"/>
    </source>
</evidence>
<keyword evidence="3" id="KW-1185">Reference proteome</keyword>
<dbReference type="EMBL" id="AMZN01000063">
    <property type="protein sequence ID" value="ELR69989.1"/>
    <property type="molecule type" value="Genomic_DNA"/>
</dbReference>
<sequence>MIYHNKTPKNWTATVGGGVAAELFSKDNFASISANAALRYNNYKGFGKNLGLGLHLGRGFVNMGYNVSDDQGSFSLSIQPMALMQKPGEKSSEENKNLDSKQKREAYKANFANNSLGKAPGISLVGSSYGLFSMSQIERPTHIPAYTGASYNVSLNFEANPSQLPMGGTFNVFGSYSHQKNDPTTTVNALGYMYSSEHTDPGTQVMDYSVEKESSFNKRDVFLGVPFNNADQFMLTAEGLSGAFRMYHKQVGYFGPRHMESKTHIYNVSPEVDAGLNFGGGLDMGKGSQSMEITDWDNSRTFSSPDAEVDEPVFFRFNGDQGGSWGDTHNDQPVRAKPSTGGVSLSGFDFDLGQGERSGRSSYIGYNTVEATNAVSSGKYYKAYSKRADIRSMRSGSLASHQVAEVAVYNENGSRYVYGLPVLNRNERHLSFGVSGASVVHDNYIVNYKNDKIKLGTEQLGAYASSYLLTEVTTPDYIDRSYDGPTPDDFGGYTRFNYNKVYGDNAEQAAWYKWRSPYNGLKYERSSLSDKKDDIGSVSAGEKEIVYLQSIETKSHVAIFYTAVRNDAISATNYDNVTAGAKGSQYQRRLTRIDLYSIADFKLANGQIDRNRIKNPGAITPLKTVHFKYYGYDVTGEELQTGAPNTSGGSGRLTLAKVYFEYNGLNTGRISPYVFKYNYPGDNTYPAEYAALDNYLDLNTDPKGENPSYSPFHSDAWGNYQPYGSDQYAKMRPWLDQSKIPNRDFDPAVWNLKVIQLPSKGEIHIQYEQDDYSYIQDQEAHVMAPLLSAGDGFSKFYIDHQAIGLGAEHLDELRGKIDKRYIGTGKKMYFKFLYRLKGNNTPDLSDCDVDYVDGYANVGGVGLDATGVFVSLTGDGMPKTACEDFVKAYRLGMIDRSSCNGAQGALNDSGDAKSMVMQLLDFVGGSLIPSTLCGAMNYDLSYLRVPTPIAKKGGGLRVKRLMTFDSSLGTQALYGTEYIYKTLNGNGNVISSGVATNEPATIREENILVDFVKRKGQSAISKIIAGKDKEQAEGPVGESILPGPSVGYSQVFMKNIYQGKTTPGYSAHEYYTAKDYPVKVEMTAIDDSKQKNRFKTAVFMNEYLNHQYATQGFSFIQNQMHGQPKRMATYAGAFPGVAEATASPLVTEQLYEYFEPGDQVPMLNSLFGEVVYKNPGREVDVTMAQKIVKEESFDLNVEADFTVGVFFLFVVPFITAMPTSTISESLLATHATSKVIRYPAMVKKTTTYQDGIYHISENVAFNEHTGQPVAVKSYDEFRGAYLAQQIPASWEYDNFGAKAEVEGKVVFGAFTLEGNLLKVGDACILQDFHRGDFIELNGDGNALFHVSGVDYVTNSLVIDKSALNTVAPGSVSQIAILNTGRNNQLAVNVGEITKHSEVSEVSYITIDDSGRYLKSGNSFIDDLNNRVAAISGTSGTFVLSNTYSKMNMMNYITDSNASIDWENATIKQVEFRYKVLNDKISLGLMAFDIACSSCGTGWFTVSAEGW</sequence>
<feature type="region of interest" description="Disordered" evidence="1">
    <location>
        <begin position="323"/>
        <end position="342"/>
    </location>
</feature>
<name>L8JR65_9BACT</name>
<gene>
    <name evidence="2" type="ORF">C900_04433</name>
</gene>
<evidence type="ECO:0008006" key="4">
    <source>
        <dbReference type="Google" id="ProtNLM"/>
    </source>
</evidence>
<evidence type="ECO:0000256" key="1">
    <source>
        <dbReference type="SAM" id="MobiDB-lite"/>
    </source>
</evidence>
<dbReference type="eggNOG" id="COG3188">
    <property type="taxonomic scope" value="Bacteria"/>
</dbReference>
<evidence type="ECO:0000313" key="2">
    <source>
        <dbReference type="EMBL" id="ELR69989.1"/>
    </source>
</evidence>
<organism evidence="2 3">
    <name type="scientific">Fulvivirga imtechensis AK7</name>
    <dbReference type="NCBI Taxonomy" id="1237149"/>
    <lineage>
        <taxon>Bacteria</taxon>
        <taxon>Pseudomonadati</taxon>
        <taxon>Bacteroidota</taxon>
        <taxon>Cytophagia</taxon>
        <taxon>Cytophagales</taxon>
        <taxon>Fulvivirgaceae</taxon>
        <taxon>Fulvivirga</taxon>
    </lineage>
</organism>
<accession>L8JR65</accession>
<proteinExistence type="predicted"/>
<reference evidence="2 3" key="1">
    <citation type="submission" date="2012-12" db="EMBL/GenBank/DDBJ databases">
        <title>Genome assembly of Fulvivirga imtechensis AK7.</title>
        <authorList>
            <person name="Nupur N."/>
            <person name="Khatri I."/>
            <person name="Kumar R."/>
            <person name="Subramanian S."/>
            <person name="Pinnaka A."/>
        </authorList>
    </citation>
    <scope>NUCLEOTIDE SEQUENCE [LARGE SCALE GENOMIC DNA]</scope>
    <source>
        <strain evidence="2 3">AK7</strain>
    </source>
</reference>
<dbReference type="STRING" id="1237149.C900_04433"/>
<protein>
    <recommendedName>
        <fullName evidence="4">PA14 domain-containing protein</fullName>
    </recommendedName>
</protein>
<comment type="caution">
    <text evidence="2">The sequence shown here is derived from an EMBL/GenBank/DDBJ whole genome shotgun (WGS) entry which is preliminary data.</text>
</comment>
<dbReference type="Proteomes" id="UP000011135">
    <property type="component" value="Unassembled WGS sequence"/>
</dbReference>